<evidence type="ECO:0000313" key="4">
    <source>
        <dbReference type="Proteomes" id="UP000308430"/>
    </source>
</evidence>
<organism evidence="3 4">
    <name type="scientific">Pseudothauera nasutitermitis</name>
    <dbReference type="NCBI Taxonomy" id="2565930"/>
    <lineage>
        <taxon>Bacteria</taxon>
        <taxon>Pseudomonadati</taxon>
        <taxon>Pseudomonadota</taxon>
        <taxon>Betaproteobacteria</taxon>
        <taxon>Rhodocyclales</taxon>
        <taxon>Zoogloeaceae</taxon>
        <taxon>Pseudothauera</taxon>
    </lineage>
</organism>
<evidence type="ECO:0000259" key="1">
    <source>
        <dbReference type="Pfam" id="PF04773"/>
    </source>
</evidence>
<accession>A0A4S4B5B9</accession>
<keyword evidence="4" id="KW-1185">Reference proteome</keyword>
<dbReference type="InterPro" id="IPR006860">
    <property type="entry name" value="FecR"/>
</dbReference>
<name>A0A4S4B5B9_9RHOO</name>
<protein>
    <submittedName>
        <fullName evidence="3">FecR family protein</fullName>
    </submittedName>
</protein>
<dbReference type="Pfam" id="PF16220">
    <property type="entry name" value="DUF4880"/>
    <property type="match status" value="1"/>
</dbReference>
<dbReference type="EMBL" id="SSOC01000002">
    <property type="protein sequence ID" value="THF66167.1"/>
    <property type="molecule type" value="Genomic_DNA"/>
</dbReference>
<reference evidence="3 4" key="1">
    <citation type="submission" date="2019-04" db="EMBL/GenBank/DDBJ databases">
        <title>Azoarcus nasutitermitis sp. nov. isolated from termite nest.</title>
        <authorList>
            <person name="Lin S.-Y."/>
            <person name="Hameed A."/>
            <person name="Hsu Y.-H."/>
            <person name="Young C.-C."/>
        </authorList>
    </citation>
    <scope>NUCLEOTIDE SEQUENCE [LARGE SCALE GENOMIC DNA]</scope>
    <source>
        <strain evidence="3 4">CC-YHH838</strain>
    </source>
</reference>
<comment type="caution">
    <text evidence="3">The sequence shown here is derived from an EMBL/GenBank/DDBJ whole genome shotgun (WGS) entry which is preliminary data.</text>
</comment>
<sequence length="320" mass="35089">MSPPPQPDFALLKEAADWATTLHFGTPSSAEHDAFERWRGQSPQHEAAWARAQSVLSAFGQLDGDTGKGTLHALERMRGRRRSLRVLGALLLAAPAGWLAWNQAPWREWSADLATVTGERRTWMLPDDSRLVLNTASAVNIAYGEAERRIVLVEGEILVTTHADPSPVFRPFIVETAQGQIRALGTRFGVRRVDDDRTRVSVFEHAVEIQPLDGPPRILQAGEQADFDAFGVRAGKPVDAGAALWEHGMLVARNMRLAEVVAELGRHRRGILRCDPAVADLRVSGSISLGDSDAALALLAQTMPLRVARITPYWITVAPR</sequence>
<dbReference type="PANTHER" id="PTHR30273:SF2">
    <property type="entry name" value="PROTEIN FECR"/>
    <property type="match status" value="1"/>
</dbReference>
<dbReference type="Pfam" id="PF04773">
    <property type="entry name" value="FecR"/>
    <property type="match status" value="1"/>
</dbReference>
<proteinExistence type="predicted"/>
<dbReference type="InterPro" id="IPR012373">
    <property type="entry name" value="Ferrdict_sens_TM"/>
</dbReference>
<gene>
    <name evidence="3" type="ORF">E6C76_04730</name>
</gene>
<dbReference type="OrthoDB" id="1099576at2"/>
<feature type="domain" description="FecR protein" evidence="1">
    <location>
        <begin position="112"/>
        <end position="208"/>
    </location>
</feature>
<dbReference type="AlphaFoldDB" id="A0A4S4B5B9"/>
<feature type="domain" description="FecR N-terminal" evidence="2">
    <location>
        <begin position="13"/>
        <end position="54"/>
    </location>
</feature>
<evidence type="ECO:0000259" key="2">
    <source>
        <dbReference type="Pfam" id="PF16220"/>
    </source>
</evidence>
<dbReference type="RefSeq" id="WP_136347116.1">
    <property type="nucleotide sequence ID" value="NZ_SSOC01000002.1"/>
</dbReference>
<dbReference type="PANTHER" id="PTHR30273">
    <property type="entry name" value="PERIPLASMIC SIGNAL SENSOR AND SIGMA FACTOR ACTIVATOR FECR-RELATED"/>
    <property type="match status" value="1"/>
</dbReference>
<evidence type="ECO:0000313" key="3">
    <source>
        <dbReference type="EMBL" id="THF66167.1"/>
    </source>
</evidence>
<dbReference type="Proteomes" id="UP000308430">
    <property type="component" value="Unassembled WGS sequence"/>
</dbReference>
<dbReference type="PIRSF" id="PIRSF018266">
    <property type="entry name" value="FecR"/>
    <property type="match status" value="1"/>
</dbReference>
<dbReference type="Gene3D" id="2.60.120.1440">
    <property type="match status" value="1"/>
</dbReference>
<dbReference type="GO" id="GO:0016989">
    <property type="term" value="F:sigma factor antagonist activity"/>
    <property type="evidence" value="ECO:0007669"/>
    <property type="project" value="TreeGrafter"/>
</dbReference>
<dbReference type="InterPro" id="IPR032623">
    <property type="entry name" value="FecR_N"/>
</dbReference>